<keyword evidence="1" id="KW-0812">Transmembrane</keyword>
<proteinExistence type="predicted"/>
<gene>
    <name evidence="2" type="ORF">F0L68_26390</name>
</gene>
<feature type="transmembrane region" description="Helical" evidence="1">
    <location>
        <begin position="44"/>
        <end position="68"/>
    </location>
</feature>
<sequence>MSKQQVGRAWFASTAVVVLVGLVVQVVVSARFTGGQFDSVGARIGNVFCFFTIQSNVLVGVTSLLLAIRVERPSTLFRALRLAGLVGIAVTGVVFHLVLAGLHQLTGAAAFADLLLHTVSPVLCVLGWLVFGPRPTIAPSTVAWSALFPLLWLVFTLIRGAAIDYYPYPFVDVTRLGYGTVALNCVFVGVLFLGLAFAAMGLERRLSRARSRAEVAQDTGADRRESVE</sequence>
<accession>A0A5B2X0E5</accession>
<dbReference type="NCBIfam" id="NF038065">
    <property type="entry name" value="Pr6Pr"/>
    <property type="match status" value="1"/>
</dbReference>
<feature type="transmembrane region" description="Helical" evidence="1">
    <location>
        <begin position="181"/>
        <end position="202"/>
    </location>
</feature>
<evidence type="ECO:0000256" key="1">
    <source>
        <dbReference type="SAM" id="Phobius"/>
    </source>
</evidence>
<name>A0A5B2X0E5_9PSEU</name>
<feature type="transmembrane region" description="Helical" evidence="1">
    <location>
        <begin position="142"/>
        <end position="161"/>
    </location>
</feature>
<protein>
    <submittedName>
        <fullName evidence="2">F420-dependent oxidoreductase</fullName>
    </submittedName>
</protein>
<organism evidence="2 3">
    <name type="scientific">Solihabitans fulvus</name>
    <dbReference type="NCBI Taxonomy" id="1892852"/>
    <lineage>
        <taxon>Bacteria</taxon>
        <taxon>Bacillati</taxon>
        <taxon>Actinomycetota</taxon>
        <taxon>Actinomycetes</taxon>
        <taxon>Pseudonocardiales</taxon>
        <taxon>Pseudonocardiaceae</taxon>
        <taxon>Solihabitans</taxon>
    </lineage>
</organism>
<reference evidence="2 3" key="2">
    <citation type="submission" date="2019-09" db="EMBL/GenBank/DDBJ databases">
        <authorList>
            <person name="Jin C."/>
        </authorList>
    </citation>
    <scope>NUCLEOTIDE SEQUENCE [LARGE SCALE GENOMIC DNA]</scope>
    <source>
        <strain evidence="2 3">AN110305</strain>
    </source>
</reference>
<feature type="transmembrane region" description="Helical" evidence="1">
    <location>
        <begin position="9"/>
        <end position="32"/>
    </location>
</feature>
<reference evidence="2 3" key="1">
    <citation type="submission" date="2019-09" db="EMBL/GenBank/DDBJ databases">
        <title>Goodfellowia gen. nov., a new genus of the Pseudonocardineae related to Actinoalloteichus, containing Goodfellowia coeruleoviolacea gen. nov., comb. nov. gen. nov., comb. nov.</title>
        <authorList>
            <person name="Labeda D."/>
        </authorList>
    </citation>
    <scope>NUCLEOTIDE SEQUENCE [LARGE SCALE GENOMIC DNA]</scope>
    <source>
        <strain evidence="2 3">AN110305</strain>
    </source>
</reference>
<keyword evidence="3" id="KW-1185">Reference proteome</keyword>
<feature type="transmembrane region" description="Helical" evidence="1">
    <location>
        <begin position="80"/>
        <end position="102"/>
    </location>
</feature>
<evidence type="ECO:0000313" key="3">
    <source>
        <dbReference type="Proteomes" id="UP000323454"/>
    </source>
</evidence>
<comment type="caution">
    <text evidence="2">The sequence shown here is derived from an EMBL/GenBank/DDBJ whole genome shotgun (WGS) entry which is preliminary data.</text>
</comment>
<dbReference type="EMBL" id="VUOB01000052">
    <property type="protein sequence ID" value="KAA2256319.1"/>
    <property type="molecule type" value="Genomic_DNA"/>
</dbReference>
<dbReference type="RefSeq" id="WP_149852508.1">
    <property type="nucleotide sequence ID" value="NZ_VUOB01000052.1"/>
</dbReference>
<dbReference type="OrthoDB" id="9809977at2"/>
<keyword evidence="1" id="KW-1133">Transmembrane helix</keyword>
<dbReference type="Proteomes" id="UP000323454">
    <property type="component" value="Unassembled WGS sequence"/>
</dbReference>
<dbReference type="AlphaFoldDB" id="A0A5B2X0E5"/>
<dbReference type="InterPro" id="IPR049713">
    <property type="entry name" value="Pr6Pr-like"/>
</dbReference>
<evidence type="ECO:0000313" key="2">
    <source>
        <dbReference type="EMBL" id="KAA2256319.1"/>
    </source>
</evidence>
<keyword evidence="1" id="KW-0472">Membrane</keyword>
<feature type="transmembrane region" description="Helical" evidence="1">
    <location>
        <begin position="108"/>
        <end position="130"/>
    </location>
</feature>